<evidence type="ECO:0008006" key="3">
    <source>
        <dbReference type="Google" id="ProtNLM"/>
    </source>
</evidence>
<protein>
    <recommendedName>
        <fullName evidence="3">DUF559 domain-containing protein</fullName>
    </recommendedName>
</protein>
<reference evidence="2" key="1">
    <citation type="journal article" date="2019" name="Int. J. Syst. Evol. Microbiol.">
        <title>The Global Catalogue of Microorganisms (GCM) 10K type strain sequencing project: providing services to taxonomists for standard genome sequencing and annotation.</title>
        <authorList>
            <consortium name="The Broad Institute Genomics Platform"/>
            <consortium name="The Broad Institute Genome Sequencing Center for Infectious Disease"/>
            <person name="Wu L."/>
            <person name="Ma J."/>
        </authorList>
    </citation>
    <scope>NUCLEOTIDE SEQUENCE [LARGE SCALE GENOMIC DNA]</scope>
    <source>
        <strain evidence="2">CECT 7649</strain>
    </source>
</reference>
<dbReference type="RefSeq" id="WP_380823897.1">
    <property type="nucleotide sequence ID" value="NZ_JBHTCG010000001.1"/>
</dbReference>
<organism evidence="1 2">
    <name type="scientific">Sphaerisporangium rhizosphaerae</name>
    <dbReference type="NCBI Taxonomy" id="2269375"/>
    <lineage>
        <taxon>Bacteria</taxon>
        <taxon>Bacillati</taxon>
        <taxon>Actinomycetota</taxon>
        <taxon>Actinomycetes</taxon>
        <taxon>Streptosporangiales</taxon>
        <taxon>Streptosporangiaceae</taxon>
        <taxon>Sphaerisporangium</taxon>
    </lineage>
</organism>
<evidence type="ECO:0000313" key="2">
    <source>
        <dbReference type="Proteomes" id="UP001596496"/>
    </source>
</evidence>
<accession>A0ABW2NYF9</accession>
<dbReference type="EMBL" id="JBHTCG010000001">
    <property type="protein sequence ID" value="MFC7380910.1"/>
    <property type="molecule type" value="Genomic_DNA"/>
</dbReference>
<comment type="caution">
    <text evidence="1">The sequence shown here is derived from an EMBL/GenBank/DDBJ whole genome shotgun (WGS) entry which is preliminary data.</text>
</comment>
<evidence type="ECO:0000313" key="1">
    <source>
        <dbReference type="EMBL" id="MFC7380910.1"/>
    </source>
</evidence>
<keyword evidence="2" id="KW-1185">Reference proteome</keyword>
<sequence length="260" mass="29006">MAPETQTSSNTGDESLSTEEQILAQTAYYLHEQGDDDLAALILDTESFDFIPGNDFGDWYNGQLHIPGWLQSNFTAEVIERIRMVLDQVAERHGMPITKLFVGPALPDINASWRQNLRATLSADTVTNHAARITSPDPHLRRDGFTFESLAEVRVYEALKRAQAVLAADSTIAIFPLPLGRAGIGNSWTPDFLITRDGKVGLIEVDGPHHRGRLGADATRDRHWRNSGIIHIERILVEETSQDAELDQLVRAFLKRLRSS</sequence>
<dbReference type="Proteomes" id="UP001596496">
    <property type="component" value="Unassembled WGS sequence"/>
</dbReference>
<name>A0ABW2NYF9_9ACTN</name>
<proteinExistence type="predicted"/>
<gene>
    <name evidence="1" type="ORF">ACFQSB_01750</name>
</gene>